<evidence type="ECO:0000256" key="2">
    <source>
        <dbReference type="ARBA" id="ARBA00009694"/>
    </source>
</evidence>
<keyword evidence="4 6" id="KW-1133">Transmembrane helix</keyword>
<dbReference type="Proteomes" id="UP000034071">
    <property type="component" value="Chromosome"/>
</dbReference>
<feature type="transmembrane region" description="Helical" evidence="6">
    <location>
        <begin position="70"/>
        <end position="90"/>
    </location>
</feature>
<evidence type="ECO:0000256" key="5">
    <source>
        <dbReference type="ARBA" id="ARBA00023136"/>
    </source>
</evidence>
<dbReference type="PANTHER" id="PTHR43461">
    <property type="entry name" value="TRANSMEMBRANE PROTEIN 256"/>
    <property type="match status" value="1"/>
</dbReference>
<dbReference type="InterPro" id="IPR006696">
    <property type="entry name" value="DUF423"/>
</dbReference>
<dbReference type="OrthoDB" id="9802121at2"/>
<dbReference type="GO" id="GO:0005886">
    <property type="term" value="C:plasma membrane"/>
    <property type="evidence" value="ECO:0007669"/>
    <property type="project" value="TreeGrafter"/>
</dbReference>
<reference evidence="7 8" key="1">
    <citation type="submission" date="2015-02" db="EMBL/GenBank/DDBJ databases">
        <title>Complete genome sequence of Kangiella geojedonensis strain YCS-5T.</title>
        <authorList>
            <person name="Kim K.M."/>
        </authorList>
    </citation>
    <scope>NUCLEOTIDE SEQUENCE [LARGE SCALE GENOMIC DNA]</scope>
    <source>
        <strain evidence="7 8">YCS-5</strain>
    </source>
</reference>
<dbReference type="HOGENOM" id="CLU_096548_3_1_6"/>
<evidence type="ECO:0000256" key="6">
    <source>
        <dbReference type="SAM" id="Phobius"/>
    </source>
</evidence>
<dbReference type="KEGG" id="kge:TQ33_0250"/>
<dbReference type="STRING" id="914150.TQ33_0250"/>
<evidence type="ECO:0000256" key="1">
    <source>
        <dbReference type="ARBA" id="ARBA00004141"/>
    </source>
</evidence>
<keyword evidence="8" id="KW-1185">Reference proteome</keyword>
<keyword evidence="3 6" id="KW-0812">Transmembrane</keyword>
<evidence type="ECO:0000313" key="8">
    <source>
        <dbReference type="Proteomes" id="UP000034071"/>
    </source>
</evidence>
<dbReference type="EMBL" id="CP010975">
    <property type="protein sequence ID" value="AKE51239.1"/>
    <property type="molecule type" value="Genomic_DNA"/>
</dbReference>
<evidence type="ECO:0000313" key="7">
    <source>
        <dbReference type="EMBL" id="AKE51239.1"/>
    </source>
</evidence>
<gene>
    <name evidence="7" type="ORF">TQ33_0250</name>
</gene>
<feature type="transmembrane region" description="Helical" evidence="6">
    <location>
        <begin position="45"/>
        <end position="63"/>
    </location>
</feature>
<comment type="similarity">
    <text evidence="2">Belongs to the UPF0382 family.</text>
</comment>
<comment type="subcellular location">
    <subcellularLocation>
        <location evidence="1">Membrane</location>
        <topology evidence="1">Multi-pass membrane protein</topology>
    </subcellularLocation>
</comment>
<evidence type="ECO:0000256" key="3">
    <source>
        <dbReference type="ARBA" id="ARBA00022692"/>
    </source>
</evidence>
<organism evidence="7 8">
    <name type="scientific">Kangiella geojedonensis</name>
    <dbReference type="NCBI Taxonomy" id="914150"/>
    <lineage>
        <taxon>Bacteria</taxon>
        <taxon>Pseudomonadati</taxon>
        <taxon>Pseudomonadota</taxon>
        <taxon>Gammaproteobacteria</taxon>
        <taxon>Kangiellales</taxon>
        <taxon>Kangiellaceae</taxon>
        <taxon>Kangiella</taxon>
    </lineage>
</organism>
<protein>
    <recommendedName>
        <fullName evidence="9">DUF423 domain-containing protein</fullName>
    </recommendedName>
</protein>
<dbReference type="RefSeq" id="WP_046560449.1">
    <property type="nucleotide sequence ID" value="NZ_CP010975.1"/>
</dbReference>
<keyword evidence="5 6" id="KW-0472">Membrane</keyword>
<dbReference type="Pfam" id="PF04241">
    <property type="entry name" value="DUF423"/>
    <property type="match status" value="1"/>
</dbReference>
<sequence length="128" mass="14112">MKKNFLLHGAMFMALAVALGAVGSHALSTQLTEKSMHLFNLGVNYQVYHAIGLLTIGIVFSQFPNKKTLLAGWLMFAGIISFSGGLYFYAITQQEWVRSIIPVGGLLLISSWLALIWAIFSRQSDSDE</sequence>
<proteinExistence type="inferred from homology"/>
<accession>A0A0F6TP43</accession>
<feature type="transmembrane region" description="Helical" evidence="6">
    <location>
        <begin position="96"/>
        <end position="120"/>
    </location>
</feature>
<name>A0A0F6TP43_9GAMM</name>
<evidence type="ECO:0000256" key="4">
    <source>
        <dbReference type="ARBA" id="ARBA00022989"/>
    </source>
</evidence>
<dbReference type="PANTHER" id="PTHR43461:SF1">
    <property type="entry name" value="TRANSMEMBRANE PROTEIN 256"/>
    <property type="match status" value="1"/>
</dbReference>
<dbReference type="AlphaFoldDB" id="A0A0F6TP43"/>
<evidence type="ECO:0008006" key="9">
    <source>
        <dbReference type="Google" id="ProtNLM"/>
    </source>
</evidence>